<dbReference type="PANTHER" id="PTHR10426">
    <property type="entry name" value="STRICTOSIDINE SYNTHASE-RELATED"/>
    <property type="match status" value="1"/>
</dbReference>
<dbReference type="Proteomes" id="UP000499080">
    <property type="component" value="Unassembled WGS sequence"/>
</dbReference>
<dbReference type="EMBL" id="BGPR01000528">
    <property type="protein sequence ID" value="GBM24957.1"/>
    <property type="molecule type" value="Genomic_DNA"/>
</dbReference>
<organism evidence="1 2">
    <name type="scientific">Araneus ventricosus</name>
    <name type="common">Orbweaver spider</name>
    <name type="synonym">Epeira ventricosa</name>
    <dbReference type="NCBI Taxonomy" id="182803"/>
    <lineage>
        <taxon>Eukaryota</taxon>
        <taxon>Metazoa</taxon>
        <taxon>Ecdysozoa</taxon>
        <taxon>Arthropoda</taxon>
        <taxon>Chelicerata</taxon>
        <taxon>Arachnida</taxon>
        <taxon>Araneae</taxon>
        <taxon>Araneomorphae</taxon>
        <taxon>Entelegynae</taxon>
        <taxon>Araneoidea</taxon>
        <taxon>Araneidae</taxon>
        <taxon>Araneus</taxon>
    </lineage>
</organism>
<dbReference type="Pfam" id="PF20067">
    <property type="entry name" value="SSL_N"/>
    <property type="match status" value="1"/>
</dbReference>
<dbReference type="AlphaFoldDB" id="A0A4Y2E869"/>
<accession>A0A4Y2E869</accession>
<dbReference type="GO" id="GO:0016787">
    <property type="term" value="F:hydrolase activity"/>
    <property type="evidence" value="ECO:0007669"/>
    <property type="project" value="TreeGrafter"/>
</dbReference>
<dbReference type="Gene3D" id="2.120.10.30">
    <property type="entry name" value="TolB, C-terminal domain"/>
    <property type="match status" value="1"/>
</dbReference>
<dbReference type="PANTHER" id="PTHR10426:SF88">
    <property type="entry name" value="ADIPOCYTE PLASMA MEMBRANE-ASSOCIATED PROTEIN HEMOMUCIN-RELATED"/>
    <property type="match status" value="1"/>
</dbReference>
<dbReference type="InterPro" id="IPR011042">
    <property type="entry name" value="6-blade_b-propeller_TolB-like"/>
</dbReference>
<protein>
    <submittedName>
        <fullName evidence="1">Adipocyte plasma membrane-associated protein</fullName>
    </submittedName>
</protein>
<reference evidence="1 2" key="1">
    <citation type="journal article" date="2019" name="Sci. Rep.">
        <title>Orb-weaving spider Araneus ventricosus genome elucidates the spidroin gene catalogue.</title>
        <authorList>
            <person name="Kono N."/>
            <person name="Nakamura H."/>
            <person name="Ohtoshi R."/>
            <person name="Moran D.A.P."/>
            <person name="Shinohara A."/>
            <person name="Yoshida Y."/>
            <person name="Fujiwara M."/>
            <person name="Mori M."/>
            <person name="Tomita M."/>
            <person name="Arakawa K."/>
        </authorList>
    </citation>
    <scope>NUCLEOTIDE SEQUENCE [LARGE SCALE GENOMIC DNA]</scope>
</reference>
<dbReference type="OrthoDB" id="5307922at2759"/>
<evidence type="ECO:0000313" key="2">
    <source>
        <dbReference type="Proteomes" id="UP000499080"/>
    </source>
</evidence>
<sequence>MKTWHRKTILGLTLFYLFFMYSPFLMDIRVNHCSNPFPIFTGPLVENNRLSEAGRLFQGILRGPESVEFHEGYMYTGLEDGRIVKIKDEKITTVARTGTNCAIPHEERKCGRPLGLRKGKDCLLYFCDAYYGIFTMNFTTGISCSNVSLKLLLKLMYSYCIFYSRARIMYL</sequence>
<comment type="caution">
    <text evidence="1">The sequence shown here is derived from an EMBL/GenBank/DDBJ whole genome shotgun (WGS) entry which is preliminary data.</text>
</comment>
<gene>
    <name evidence="1" type="primary">APMAP_1</name>
    <name evidence="1" type="ORF">AVEN_23481_1</name>
</gene>
<dbReference type="SUPFAM" id="SSF63829">
    <property type="entry name" value="Calcium-dependent phosphotriesterase"/>
    <property type="match status" value="1"/>
</dbReference>
<evidence type="ECO:0000313" key="1">
    <source>
        <dbReference type="EMBL" id="GBM24957.1"/>
    </source>
</evidence>
<proteinExistence type="predicted"/>
<keyword evidence="2" id="KW-1185">Reference proteome</keyword>
<dbReference type="GO" id="GO:0012505">
    <property type="term" value="C:endomembrane system"/>
    <property type="evidence" value="ECO:0007669"/>
    <property type="project" value="TreeGrafter"/>
</dbReference>
<name>A0A4Y2E869_ARAVE</name>